<evidence type="ECO:0000256" key="5">
    <source>
        <dbReference type="ARBA" id="ARBA00022517"/>
    </source>
</evidence>
<evidence type="ECO:0000256" key="2">
    <source>
        <dbReference type="ARBA" id="ARBA00004496"/>
    </source>
</evidence>
<accession>A0A0H5CBC0</accession>
<dbReference type="Proteomes" id="UP000038830">
    <property type="component" value="Unassembled WGS sequence"/>
</dbReference>
<name>A0A0H5CBC0_CYBJN</name>
<dbReference type="GO" id="GO:0005737">
    <property type="term" value="C:cytoplasm"/>
    <property type="evidence" value="ECO:0007669"/>
    <property type="project" value="UniProtKB-SubCell"/>
</dbReference>
<dbReference type="OMA" id="HHKVHSL"/>
<evidence type="ECO:0000256" key="7">
    <source>
        <dbReference type="SAM" id="MobiDB-lite"/>
    </source>
</evidence>
<keyword evidence="5" id="KW-0690">Ribosome biogenesis</keyword>
<organism evidence="8 10">
    <name type="scientific">Cyberlindnera jadinii (strain ATCC 18201 / CBS 1600 / BCRC 20928 / JCM 3617 / NBRC 0987 / NRRL Y-1542)</name>
    <name type="common">Torula yeast</name>
    <name type="synonym">Candida utilis</name>
    <dbReference type="NCBI Taxonomy" id="983966"/>
    <lineage>
        <taxon>Eukaryota</taxon>
        <taxon>Fungi</taxon>
        <taxon>Dikarya</taxon>
        <taxon>Ascomycota</taxon>
        <taxon>Saccharomycotina</taxon>
        <taxon>Saccharomycetes</taxon>
        <taxon>Phaffomycetales</taxon>
        <taxon>Phaffomycetaceae</taxon>
        <taxon>Cyberlindnera</taxon>
    </lineage>
</organism>
<evidence type="ECO:0000256" key="1">
    <source>
        <dbReference type="ARBA" id="ARBA00004123"/>
    </source>
</evidence>
<dbReference type="Proteomes" id="UP000094389">
    <property type="component" value="Unassembled WGS sequence"/>
</dbReference>
<protein>
    <submittedName>
        <fullName evidence="8">ALB1 protein</fullName>
    </submittedName>
    <submittedName>
        <fullName evidence="9">Ribosomal pre-60S maturation factor</fullName>
    </submittedName>
</protein>
<feature type="region of interest" description="Disordered" evidence="7">
    <location>
        <begin position="1"/>
        <end position="55"/>
    </location>
</feature>
<dbReference type="GeneID" id="30988980"/>
<gene>
    <name evidence="8" type="primary">ALB1</name>
    <name evidence="8" type="ORF">BN1211_1523</name>
    <name evidence="9" type="ORF">CYBJADRAFT_166692</name>
</gene>
<dbReference type="OrthoDB" id="4086742at2759"/>
<dbReference type="GO" id="GO:0005634">
    <property type="term" value="C:nucleus"/>
    <property type="evidence" value="ECO:0007669"/>
    <property type="project" value="UniProtKB-SubCell"/>
</dbReference>
<evidence type="ECO:0000313" key="10">
    <source>
        <dbReference type="Proteomes" id="UP000038830"/>
    </source>
</evidence>
<evidence type="ECO:0000313" key="11">
    <source>
        <dbReference type="Proteomes" id="UP000094389"/>
    </source>
</evidence>
<sequence length="158" mass="16883">MPSRNSVNKPKDTLNQARKRASLAKKRAARVRKGLIAPPRSSTSSSSGQPKSTAVALYSGAKPTGAVTTKTLSNKRLKKIERNKKYVAKRNEQVLIDAQAQAEDSMEIDDAEPAAAQVQKSKINTVKDALWSVIEDSAASGFIMEANGEGTTLGGPVF</sequence>
<evidence type="ECO:0000313" key="9">
    <source>
        <dbReference type="EMBL" id="ODV74914.1"/>
    </source>
</evidence>
<dbReference type="InterPro" id="IPR022784">
    <property type="entry name" value="Ribosome_bgen_Alb1"/>
</dbReference>
<dbReference type="Pfam" id="PF09135">
    <property type="entry name" value="Alb1"/>
    <property type="match status" value="1"/>
</dbReference>
<evidence type="ECO:0000313" key="8">
    <source>
        <dbReference type="EMBL" id="CEP21434.1"/>
    </source>
</evidence>
<proteinExistence type="predicted"/>
<evidence type="ECO:0000256" key="4">
    <source>
        <dbReference type="ARBA" id="ARBA00022490"/>
    </source>
</evidence>
<keyword evidence="4" id="KW-0963">Cytoplasm</keyword>
<dbReference type="AlphaFoldDB" id="A0A0H5CBC0"/>
<keyword evidence="11" id="KW-1185">Reference proteome</keyword>
<feature type="compositionally biased region" description="Polar residues" evidence="7">
    <location>
        <begin position="1"/>
        <end position="16"/>
    </location>
</feature>
<dbReference type="GO" id="GO:0042254">
    <property type="term" value="P:ribosome biogenesis"/>
    <property type="evidence" value="ECO:0007669"/>
    <property type="project" value="UniProtKB-KW"/>
</dbReference>
<dbReference type="EMBL" id="CDQK01000002">
    <property type="protein sequence ID" value="CEP21434.1"/>
    <property type="molecule type" value="Genomic_DNA"/>
</dbReference>
<comment type="subcellular location">
    <subcellularLocation>
        <location evidence="2">Cytoplasm</location>
    </subcellularLocation>
    <subcellularLocation>
        <location evidence="1">Nucleus</location>
    </subcellularLocation>
</comment>
<evidence type="ECO:0000256" key="6">
    <source>
        <dbReference type="ARBA" id="ARBA00023242"/>
    </source>
</evidence>
<dbReference type="EMBL" id="KV453927">
    <property type="protein sequence ID" value="ODV74914.1"/>
    <property type="molecule type" value="Genomic_DNA"/>
</dbReference>
<reference evidence="8" key="1">
    <citation type="submission" date="2014-12" db="EMBL/GenBank/DDBJ databases">
        <authorList>
            <person name="Jaenicke S."/>
        </authorList>
    </citation>
    <scope>NUCLEOTIDE SEQUENCE [LARGE SCALE GENOMIC DNA]</scope>
    <source>
        <strain evidence="8">CBS1600</strain>
    </source>
</reference>
<reference evidence="10" key="2">
    <citation type="journal article" date="2015" name="J. Biotechnol.">
        <title>The structure of the Cyberlindnera jadinii genome and its relation to Candida utilis analyzed by the occurrence of single nucleotide polymorphisms.</title>
        <authorList>
            <person name="Rupp O."/>
            <person name="Brinkrolf K."/>
            <person name="Buerth C."/>
            <person name="Kunigo M."/>
            <person name="Schneider J."/>
            <person name="Jaenicke S."/>
            <person name="Goesmann A."/>
            <person name="Puehler A."/>
            <person name="Jaeger K.-E."/>
            <person name="Ernst J.F."/>
        </authorList>
    </citation>
    <scope>NUCLEOTIDE SEQUENCE [LARGE SCALE GENOMIC DNA]</scope>
    <source>
        <strain evidence="10">ATCC 18201 / CBS 1600 / BCRC 20928 / JCM 3617 / NBRC 0987 / NRRL Y-1542</strain>
    </source>
</reference>
<keyword evidence="3" id="KW-0813">Transport</keyword>
<dbReference type="STRING" id="983966.A0A0H5CBC0"/>
<keyword evidence="6" id="KW-0539">Nucleus</keyword>
<reference evidence="9 11" key="3">
    <citation type="journal article" date="2016" name="Proc. Natl. Acad. Sci. U.S.A.">
        <title>Comparative genomics of biotechnologically important yeasts.</title>
        <authorList>
            <person name="Riley R."/>
            <person name="Haridas S."/>
            <person name="Wolfe K.H."/>
            <person name="Lopes M.R."/>
            <person name="Hittinger C.T."/>
            <person name="Goeker M."/>
            <person name="Salamov A.A."/>
            <person name="Wisecaver J.H."/>
            <person name="Long T.M."/>
            <person name="Calvey C.H."/>
            <person name="Aerts A.L."/>
            <person name="Barry K.W."/>
            <person name="Choi C."/>
            <person name="Clum A."/>
            <person name="Coughlan A.Y."/>
            <person name="Deshpande S."/>
            <person name="Douglass A.P."/>
            <person name="Hanson S.J."/>
            <person name="Klenk H.-P."/>
            <person name="LaButti K.M."/>
            <person name="Lapidus A."/>
            <person name="Lindquist E.A."/>
            <person name="Lipzen A.M."/>
            <person name="Meier-Kolthoff J.P."/>
            <person name="Ohm R.A."/>
            <person name="Otillar R.P."/>
            <person name="Pangilinan J.L."/>
            <person name="Peng Y."/>
            <person name="Rokas A."/>
            <person name="Rosa C.A."/>
            <person name="Scheuner C."/>
            <person name="Sibirny A.A."/>
            <person name="Slot J.C."/>
            <person name="Stielow J.B."/>
            <person name="Sun H."/>
            <person name="Kurtzman C.P."/>
            <person name="Blackwell M."/>
            <person name="Grigoriev I.V."/>
            <person name="Jeffries T.W."/>
        </authorList>
    </citation>
    <scope>NUCLEOTIDE SEQUENCE [LARGE SCALE GENOMIC DNA]</scope>
    <source>
        <strain evidence="11">ATCC 18201 / CBS 1600 / BCRC 20928 / JCM 3617 / NBRC 0987 / NRRL Y-1542</strain>
        <strain evidence="9">NRRL Y-1542</strain>
    </source>
</reference>
<dbReference type="RefSeq" id="XP_020071953.1">
    <property type="nucleotide sequence ID" value="XM_020214584.1"/>
</dbReference>
<accession>A0A1E4S5Y8</accession>
<evidence type="ECO:0000256" key="3">
    <source>
        <dbReference type="ARBA" id="ARBA00022448"/>
    </source>
</evidence>
<feature type="compositionally biased region" description="Basic residues" evidence="7">
    <location>
        <begin position="17"/>
        <end position="33"/>
    </location>
</feature>